<dbReference type="RefSeq" id="WP_316975250.1">
    <property type="nucleotide sequence ID" value="NZ_JAWIIJ010000022.1"/>
</dbReference>
<keyword evidence="2" id="KW-1185">Reference proteome</keyword>
<evidence type="ECO:0000313" key="1">
    <source>
        <dbReference type="EMBL" id="MDV2080915.1"/>
    </source>
</evidence>
<evidence type="ECO:0000313" key="2">
    <source>
        <dbReference type="Proteomes" id="UP001269819"/>
    </source>
</evidence>
<sequence>MQTSGACQHLRRRLALPAALMTVLLSGCGGNDDPIFREINEEIKVDLKRLDMNRDALYPGESTRLEWRSSGALLFDARLYLSDDETLSSDDRRLVDEECGVEHDDHCSALCEVTFHCRYESDNDFTCREDGDVLQRNNLTDYFPQLPFTGYLILEICGDRNCDTRREPITFY</sequence>
<dbReference type="Proteomes" id="UP001269819">
    <property type="component" value="Unassembled WGS sequence"/>
</dbReference>
<gene>
    <name evidence="1" type="ORF">RYS15_19680</name>
</gene>
<name>A0ABU3W3J2_9GAMM</name>
<comment type="caution">
    <text evidence="1">The sequence shown here is derived from an EMBL/GenBank/DDBJ whole genome shotgun (WGS) entry which is preliminary data.</text>
</comment>
<reference evidence="1 2" key="1">
    <citation type="submission" date="2023-10" db="EMBL/GenBank/DDBJ databases">
        <title>Characteristics and mechanism of a salt-tolerant marine origin heterotrophic nitrifying- aerobic denitrifying bacteria Marinobacter xestospongiae HN1.</title>
        <authorList>
            <person name="Qi R."/>
        </authorList>
    </citation>
    <scope>NUCLEOTIDE SEQUENCE [LARGE SCALE GENOMIC DNA]</scope>
    <source>
        <strain evidence="1 2">HN1</strain>
    </source>
</reference>
<organism evidence="1 2">
    <name type="scientific">Marinobacter xestospongiae</name>
    <dbReference type="NCBI Taxonomy" id="994319"/>
    <lineage>
        <taxon>Bacteria</taxon>
        <taxon>Pseudomonadati</taxon>
        <taxon>Pseudomonadota</taxon>
        <taxon>Gammaproteobacteria</taxon>
        <taxon>Pseudomonadales</taxon>
        <taxon>Marinobacteraceae</taxon>
        <taxon>Marinobacter</taxon>
    </lineage>
</organism>
<accession>A0ABU3W3J2</accession>
<proteinExistence type="predicted"/>
<protein>
    <submittedName>
        <fullName evidence="1">Uncharacterized protein</fullName>
    </submittedName>
</protein>
<dbReference type="EMBL" id="JAWIIJ010000022">
    <property type="protein sequence ID" value="MDV2080915.1"/>
    <property type="molecule type" value="Genomic_DNA"/>
</dbReference>